<proteinExistence type="predicted"/>
<evidence type="ECO:0000256" key="1">
    <source>
        <dbReference type="SAM" id="Phobius"/>
    </source>
</evidence>
<dbReference type="EMBL" id="BKCJ010002796">
    <property type="protein sequence ID" value="GEU50980.1"/>
    <property type="molecule type" value="Genomic_DNA"/>
</dbReference>
<comment type="caution">
    <text evidence="2">The sequence shown here is derived from an EMBL/GenBank/DDBJ whole genome shotgun (WGS) entry which is preliminary data.</text>
</comment>
<protein>
    <recommendedName>
        <fullName evidence="3">Reverse transcriptase domain-containing protein</fullName>
    </recommendedName>
</protein>
<evidence type="ECO:0000313" key="2">
    <source>
        <dbReference type="EMBL" id="GEU50980.1"/>
    </source>
</evidence>
<sequence>MKFLTFNNGLMNRFMRHDIVTKISFVHVLIMVLPNCTNLILFYNALNPANQDSLNSAADGNLLERRTQDVLTIIENKSKIAKLTHAVNQQTSAVTTTMIAIFKQFQATPPPASVKAIKEICVTCDGAHLYYQCLTADGNTFLEFWDNIQRYVLAAAVNYNQGNSDYRPLVVPLSELEKIKKMNKINMKATKTKINNVKNELRNEMKTSIQALMSNQTNILTYMMASFFQMNTASTSSLGPLPSNTIANSKGELKDITTKNGIVIDGPSVPMPPPFIDLEEDARIEETLTDP</sequence>
<dbReference type="AlphaFoldDB" id="A0A6L2KQD2"/>
<keyword evidence="1" id="KW-0472">Membrane</keyword>
<reference evidence="2" key="1">
    <citation type="journal article" date="2019" name="Sci. Rep.">
        <title>Draft genome of Tanacetum cinerariifolium, the natural source of mosquito coil.</title>
        <authorList>
            <person name="Yamashiro T."/>
            <person name="Shiraishi A."/>
            <person name="Satake H."/>
            <person name="Nakayama K."/>
        </authorList>
    </citation>
    <scope>NUCLEOTIDE SEQUENCE</scope>
</reference>
<keyword evidence="1" id="KW-1133">Transmembrane helix</keyword>
<keyword evidence="1" id="KW-0812">Transmembrane</keyword>
<accession>A0A6L2KQD2</accession>
<evidence type="ECO:0008006" key="3">
    <source>
        <dbReference type="Google" id="ProtNLM"/>
    </source>
</evidence>
<name>A0A6L2KQD2_TANCI</name>
<feature type="transmembrane region" description="Helical" evidence="1">
    <location>
        <begin position="20"/>
        <end position="43"/>
    </location>
</feature>
<organism evidence="2">
    <name type="scientific">Tanacetum cinerariifolium</name>
    <name type="common">Dalmatian daisy</name>
    <name type="synonym">Chrysanthemum cinerariifolium</name>
    <dbReference type="NCBI Taxonomy" id="118510"/>
    <lineage>
        <taxon>Eukaryota</taxon>
        <taxon>Viridiplantae</taxon>
        <taxon>Streptophyta</taxon>
        <taxon>Embryophyta</taxon>
        <taxon>Tracheophyta</taxon>
        <taxon>Spermatophyta</taxon>
        <taxon>Magnoliopsida</taxon>
        <taxon>eudicotyledons</taxon>
        <taxon>Gunneridae</taxon>
        <taxon>Pentapetalae</taxon>
        <taxon>asterids</taxon>
        <taxon>campanulids</taxon>
        <taxon>Asterales</taxon>
        <taxon>Asteraceae</taxon>
        <taxon>Asteroideae</taxon>
        <taxon>Anthemideae</taxon>
        <taxon>Anthemidinae</taxon>
        <taxon>Tanacetum</taxon>
    </lineage>
</organism>
<gene>
    <name evidence="2" type="ORF">Tci_022958</name>
</gene>